<keyword evidence="2" id="KW-1185">Reference proteome</keyword>
<evidence type="ECO:0000313" key="1">
    <source>
        <dbReference type="EMBL" id="RID83181.1"/>
    </source>
</evidence>
<name>A0A398B0E8_9BACI</name>
<evidence type="ECO:0008006" key="3">
    <source>
        <dbReference type="Google" id="ProtNLM"/>
    </source>
</evidence>
<reference evidence="1 2" key="1">
    <citation type="submission" date="2018-08" db="EMBL/GenBank/DDBJ databases">
        <title>Bacillus jemisoniae sp. nov., Bacillus chryseoplanitiae sp. nov., Bacillus resnikiae sp. nov., and Bacillus frankliniae sp. nov., isolated from Viking spacecraft and associated surfaces.</title>
        <authorList>
            <person name="Seuylemezian A."/>
            <person name="Vaishampayan P."/>
        </authorList>
    </citation>
    <scope>NUCLEOTIDE SEQUENCE [LARGE SCALE GENOMIC DNA]</scope>
    <source>
        <strain evidence="1 2">JJ-247</strain>
    </source>
</reference>
<comment type="caution">
    <text evidence="1">The sequence shown here is derived from an EMBL/GenBank/DDBJ whole genome shotgun (WGS) entry which is preliminary data.</text>
</comment>
<dbReference type="AlphaFoldDB" id="A0A398B0E8"/>
<accession>A0A398B0E8</accession>
<organism evidence="1 2">
    <name type="scientific">Mesobacillus zeae</name>
    <dbReference type="NCBI Taxonomy" id="1917180"/>
    <lineage>
        <taxon>Bacteria</taxon>
        <taxon>Bacillati</taxon>
        <taxon>Bacillota</taxon>
        <taxon>Bacilli</taxon>
        <taxon>Bacillales</taxon>
        <taxon>Bacillaceae</taxon>
        <taxon>Mesobacillus</taxon>
    </lineage>
</organism>
<proteinExistence type="predicted"/>
<sequence>MNRFKKQCETSDNHKEPELRTRYYKANFQQVFQTVEKILGTDPSVTVVSISSEHGEISAETHDGIPAFLVVTVITLRPYETAVDILLSSEKFYIAGAYPIIKNKVSDLYSKLGESLPAAGSGKYGN</sequence>
<protein>
    <recommendedName>
        <fullName evidence="3">Cytosolic protein</fullName>
    </recommendedName>
</protein>
<dbReference type="RefSeq" id="WP_119114027.1">
    <property type="nucleotide sequence ID" value="NZ_CBCSEO010000003.1"/>
</dbReference>
<gene>
    <name evidence="1" type="ORF">D1970_16820</name>
</gene>
<evidence type="ECO:0000313" key="2">
    <source>
        <dbReference type="Proteomes" id="UP000265816"/>
    </source>
</evidence>
<dbReference type="OrthoDB" id="2353056at2"/>
<dbReference type="EMBL" id="QWVT01000029">
    <property type="protein sequence ID" value="RID83181.1"/>
    <property type="molecule type" value="Genomic_DNA"/>
</dbReference>
<dbReference type="Proteomes" id="UP000265816">
    <property type="component" value="Unassembled WGS sequence"/>
</dbReference>